<protein>
    <recommendedName>
        <fullName evidence="16">Nuclear envelope protein</fullName>
    </recommendedName>
</protein>
<dbReference type="InterPro" id="IPR019049">
    <property type="entry name" value="Nucleoporin_prot_Ndc1/Nup"/>
</dbReference>
<keyword evidence="6" id="KW-0509">mRNA transport</keyword>
<dbReference type="GO" id="GO:0031965">
    <property type="term" value="C:nuclear membrane"/>
    <property type="evidence" value="ECO:0007669"/>
    <property type="project" value="UniProtKB-SubCell"/>
</dbReference>
<dbReference type="Pfam" id="PF09531">
    <property type="entry name" value="Ndc1_Nup"/>
    <property type="match status" value="1"/>
</dbReference>
<evidence type="ECO:0000256" key="5">
    <source>
        <dbReference type="ARBA" id="ARBA00022692"/>
    </source>
</evidence>
<dbReference type="GO" id="GO:0070631">
    <property type="term" value="P:spindle pole body localization"/>
    <property type="evidence" value="ECO:0007669"/>
    <property type="project" value="TreeGrafter"/>
</dbReference>
<proteinExistence type="inferred from homology"/>
<comment type="similarity">
    <text evidence="3">Belongs to the NDC1 family.</text>
</comment>
<dbReference type="PANTHER" id="PTHR13269:SF6">
    <property type="entry name" value="NUCLEOPORIN NDC1"/>
    <property type="match status" value="1"/>
</dbReference>
<dbReference type="OrthoDB" id="67850at2759"/>
<feature type="transmembrane region" description="Helical" evidence="13">
    <location>
        <begin position="264"/>
        <end position="285"/>
    </location>
</feature>
<evidence type="ECO:0000256" key="9">
    <source>
        <dbReference type="ARBA" id="ARBA00023010"/>
    </source>
</evidence>
<dbReference type="GO" id="GO:0006999">
    <property type="term" value="P:nuclear pore organization"/>
    <property type="evidence" value="ECO:0007669"/>
    <property type="project" value="TreeGrafter"/>
</dbReference>
<dbReference type="GO" id="GO:0005816">
    <property type="term" value="C:spindle pole body"/>
    <property type="evidence" value="ECO:0007669"/>
    <property type="project" value="TreeGrafter"/>
</dbReference>
<feature type="transmembrane region" description="Helical" evidence="13">
    <location>
        <begin position="100"/>
        <end position="119"/>
    </location>
</feature>
<dbReference type="AlphaFoldDB" id="A0A6A5RTK8"/>
<evidence type="ECO:0000256" key="3">
    <source>
        <dbReference type="ARBA" id="ARBA00005760"/>
    </source>
</evidence>
<evidence type="ECO:0000256" key="10">
    <source>
        <dbReference type="ARBA" id="ARBA00023132"/>
    </source>
</evidence>
<dbReference type="EMBL" id="ML978968">
    <property type="protein sequence ID" value="KAF1928707.1"/>
    <property type="molecule type" value="Genomic_DNA"/>
</dbReference>
<feature type="transmembrane region" description="Helical" evidence="13">
    <location>
        <begin position="61"/>
        <end position="80"/>
    </location>
</feature>
<keyword evidence="4" id="KW-0813">Transport</keyword>
<dbReference type="PANTHER" id="PTHR13269">
    <property type="entry name" value="NUCLEOPORIN NDC1"/>
    <property type="match status" value="1"/>
</dbReference>
<dbReference type="RefSeq" id="XP_033448955.1">
    <property type="nucleotide sequence ID" value="XM_033592537.1"/>
</dbReference>
<dbReference type="GO" id="GO:0051028">
    <property type="term" value="P:mRNA transport"/>
    <property type="evidence" value="ECO:0007669"/>
    <property type="project" value="UniProtKB-KW"/>
</dbReference>
<keyword evidence="12" id="KW-0539">Nucleus</keyword>
<dbReference type="GO" id="GO:0015031">
    <property type="term" value="P:protein transport"/>
    <property type="evidence" value="ECO:0007669"/>
    <property type="project" value="UniProtKB-KW"/>
</dbReference>
<gene>
    <name evidence="14" type="ORF">M421DRAFT_420601</name>
</gene>
<keyword evidence="10" id="KW-0906">Nuclear pore complex</keyword>
<evidence type="ECO:0000256" key="13">
    <source>
        <dbReference type="SAM" id="Phobius"/>
    </source>
</evidence>
<evidence type="ECO:0000256" key="8">
    <source>
        <dbReference type="ARBA" id="ARBA00022989"/>
    </source>
</evidence>
<dbReference type="GO" id="GO:0106166">
    <property type="term" value="F:spindle pole body-nuclear membrane anchor activity"/>
    <property type="evidence" value="ECO:0007669"/>
    <property type="project" value="TreeGrafter"/>
</dbReference>
<keyword evidence="11 13" id="KW-0472">Membrane</keyword>
<evidence type="ECO:0000256" key="4">
    <source>
        <dbReference type="ARBA" id="ARBA00022448"/>
    </source>
</evidence>
<keyword evidence="9" id="KW-0811">Translocation</keyword>
<accession>A0A6A5RTK8</accession>
<dbReference type="Proteomes" id="UP000800082">
    <property type="component" value="Unassembled WGS sequence"/>
</dbReference>
<evidence type="ECO:0000256" key="2">
    <source>
        <dbReference type="ARBA" id="ARBA00004567"/>
    </source>
</evidence>
<evidence type="ECO:0000313" key="14">
    <source>
        <dbReference type="EMBL" id="KAF1928707.1"/>
    </source>
</evidence>
<evidence type="ECO:0000256" key="11">
    <source>
        <dbReference type="ARBA" id="ARBA00023136"/>
    </source>
</evidence>
<organism evidence="14 15">
    <name type="scientific">Didymella exigua CBS 183.55</name>
    <dbReference type="NCBI Taxonomy" id="1150837"/>
    <lineage>
        <taxon>Eukaryota</taxon>
        <taxon>Fungi</taxon>
        <taxon>Dikarya</taxon>
        <taxon>Ascomycota</taxon>
        <taxon>Pezizomycotina</taxon>
        <taxon>Dothideomycetes</taxon>
        <taxon>Pleosporomycetidae</taxon>
        <taxon>Pleosporales</taxon>
        <taxon>Pleosporineae</taxon>
        <taxon>Didymellaceae</taxon>
        <taxon>Didymella</taxon>
    </lineage>
</organism>
<keyword evidence="8 13" id="KW-1133">Transmembrane helix</keyword>
<keyword evidence="5 13" id="KW-0812">Transmembrane</keyword>
<feature type="transmembrane region" description="Helical" evidence="13">
    <location>
        <begin position="214"/>
        <end position="236"/>
    </location>
</feature>
<sequence length="639" mass="71749">MATLAPLGTGTRPYRDYLTPALHSRFIRASRYTILLCYAIACWQSKWDNFLWLWLPFGPTGIRTLLLFIPALTIYLLRIAQWHVGQRQTLTRAETFQKYFLRKNTILTLVFYAFSAWLFNEVYVWSRTIEEKLNFTELGRAHERLKLNERPLYLRFLFNTLAVAQTGVHLWRDYDHIDIPAMQPRKFDEAIAADAPVKRGPRPIKVLVKQLRPMSLNSASLALLVTVAGSLVYFIGPRHLIWEYYYNFSRNLISLSKTSKPTGLAPFAPLVSKFVVEGTLLVLLWEFVNKAFDSYIALEPLKNSKPITSDSKDPNGTLINGLKAKKDAPKSMAFWELALITEAFPDRRKTIYAEMSRKKAPTFQQITDFCLAEVKLLIERLNVGLDPTYQPAAASAVLQPAPSVNLAPQISRPLKDDKQVVALPPKPSTKWEHFEAATSGIARSHSSPGNSQQAWGREGINRGLHRAQEGVQQAESVASTAFTKILESPFGYVFSHSLPRRAKLVVLGAPYSRISLICNAITALTNLAVFSISEDAIGRFHESVPAIIRTFTLAITKIDAYMSSLQVHWSDKDTLGKPEAERKNVSEVDQVRDCLQKGLQNVLNSFDKYLGGMGMSMLEISDANKAAAITKIPGMIQAG</sequence>
<dbReference type="GeneID" id="54350205"/>
<dbReference type="GO" id="GO:0070762">
    <property type="term" value="C:nuclear pore transmembrane ring"/>
    <property type="evidence" value="ECO:0007669"/>
    <property type="project" value="TreeGrafter"/>
</dbReference>
<evidence type="ECO:0000256" key="12">
    <source>
        <dbReference type="ARBA" id="ARBA00023242"/>
    </source>
</evidence>
<evidence type="ECO:0000313" key="15">
    <source>
        <dbReference type="Proteomes" id="UP000800082"/>
    </source>
</evidence>
<evidence type="ECO:0000256" key="6">
    <source>
        <dbReference type="ARBA" id="ARBA00022816"/>
    </source>
</evidence>
<evidence type="ECO:0008006" key="16">
    <source>
        <dbReference type="Google" id="ProtNLM"/>
    </source>
</evidence>
<evidence type="ECO:0000256" key="1">
    <source>
        <dbReference type="ARBA" id="ARBA00004232"/>
    </source>
</evidence>
<keyword evidence="7" id="KW-0653">Protein transport</keyword>
<reference evidence="14" key="1">
    <citation type="journal article" date="2020" name="Stud. Mycol.">
        <title>101 Dothideomycetes genomes: a test case for predicting lifestyles and emergence of pathogens.</title>
        <authorList>
            <person name="Haridas S."/>
            <person name="Albert R."/>
            <person name="Binder M."/>
            <person name="Bloem J."/>
            <person name="Labutti K."/>
            <person name="Salamov A."/>
            <person name="Andreopoulos B."/>
            <person name="Baker S."/>
            <person name="Barry K."/>
            <person name="Bills G."/>
            <person name="Bluhm B."/>
            <person name="Cannon C."/>
            <person name="Castanera R."/>
            <person name="Culley D."/>
            <person name="Daum C."/>
            <person name="Ezra D."/>
            <person name="Gonzalez J."/>
            <person name="Henrissat B."/>
            <person name="Kuo A."/>
            <person name="Liang C."/>
            <person name="Lipzen A."/>
            <person name="Lutzoni F."/>
            <person name="Magnuson J."/>
            <person name="Mondo S."/>
            <person name="Nolan M."/>
            <person name="Ohm R."/>
            <person name="Pangilinan J."/>
            <person name="Park H.-J."/>
            <person name="Ramirez L."/>
            <person name="Alfaro M."/>
            <person name="Sun H."/>
            <person name="Tritt A."/>
            <person name="Yoshinaga Y."/>
            <person name="Zwiers L.-H."/>
            <person name="Turgeon B."/>
            <person name="Goodwin S."/>
            <person name="Spatafora J."/>
            <person name="Crous P."/>
            <person name="Grigoriev I."/>
        </authorList>
    </citation>
    <scope>NUCLEOTIDE SEQUENCE</scope>
    <source>
        <strain evidence="14">CBS 183.55</strain>
    </source>
</reference>
<comment type="subcellular location">
    <subcellularLocation>
        <location evidence="1">Nucleus membrane</location>
        <topology evidence="1">Multi-pass membrane protein</topology>
    </subcellularLocation>
    <subcellularLocation>
        <location evidence="2">Nucleus</location>
        <location evidence="2">Nuclear pore complex</location>
    </subcellularLocation>
</comment>
<keyword evidence="15" id="KW-1185">Reference proteome</keyword>
<evidence type="ECO:0000256" key="7">
    <source>
        <dbReference type="ARBA" id="ARBA00022927"/>
    </source>
</evidence>
<name>A0A6A5RTK8_9PLEO</name>